<evidence type="ECO:0000313" key="3">
    <source>
        <dbReference type="Proteomes" id="UP000604046"/>
    </source>
</evidence>
<protein>
    <submittedName>
        <fullName evidence="2">Uncharacterized protein</fullName>
    </submittedName>
</protein>
<evidence type="ECO:0000256" key="1">
    <source>
        <dbReference type="SAM" id="MobiDB-lite"/>
    </source>
</evidence>
<dbReference type="Proteomes" id="UP000604046">
    <property type="component" value="Unassembled WGS sequence"/>
</dbReference>
<feature type="region of interest" description="Disordered" evidence="1">
    <location>
        <begin position="87"/>
        <end position="136"/>
    </location>
</feature>
<keyword evidence="3" id="KW-1185">Reference proteome</keyword>
<dbReference type="AlphaFoldDB" id="A0A812M526"/>
<gene>
    <name evidence="2" type="ORF">SNAT2548_LOCUS12571</name>
</gene>
<dbReference type="EMBL" id="CAJNDS010001217">
    <property type="protein sequence ID" value="CAE7252230.1"/>
    <property type="molecule type" value="Genomic_DNA"/>
</dbReference>
<proteinExistence type="predicted"/>
<accession>A0A812M526</accession>
<name>A0A812M526_9DINO</name>
<reference evidence="2" key="1">
    <citation type="submission" date="2021-02" db="EMBL/GenBank/DDBJ databases">
        <authorList>
            <person name="Dougan E. K."/>
            <person name="Rhodes N."/>
            <person name="Thang M."/>
            <person name="Chan C."/>
        </authorList>
    </citation>
    <scope>NUCLEOTIDE SEQUENCE</scope>
</reference>
<evidence type="ECO:0000313" key="2">
    <source>
        <dbReference type="EMBL" id="CAE7252230.1"/>
    </source>
</evidence>
<comment type="caution">
    <text evidence="2">The sequence shown here is derived from an EMBL/GenBank/DDBJ whole genome shotgun (WGS) entry which is preliminary data.</text>
</comment>
<sequence>MALSMQGYVWAAPMRWQMRIVQVQPASAPTHAWGRQPAPVLVSRQTTRVMARPLPPAPVVVARRTIRVVIKPAQVVVRAAAPTQLPHLLGSPRAPSASHPVKGPKAGVGKPAPHDVTAPNEVTETGPPQAGVGEPNANVTALHDVAPNEVTETGNTEAVLEASAPVFELVHPKGRPVSYGPARPFLILKAEEDCPQPKTDVPNEPAPKPAPKPAPEPAPPAEVSRPPQEPPEELPGEAEALEALKALMAELGGKGFKVPQKPTGEPEVGDLVVLSSTIKPESLRLRYAVILQVHEKHFTARALAEDKATCLEDCWPNKEDAVLDSKVGRLGSRVRIVEGTNGGCSGKVAKVPDHPIFPTFRHFRNGKLQYVVNVSLDDGRDEQFLLSELRQEQ</sequence>
<organism evidence="2 3">
    <name type="scientific">Symbiodinium natans</name>
    <dbReference type="NCBI Taxonomy" id="878477"/>
    <lineage>
        <taxon>Eukaryota</taxon>
        <taxon>Sar</taxon>
        <taxon>Alveolata</taxon>
        <taxon>Dinophyceae</taxon>
        <taxon>Suessiales</taxon>
        <taxon>Symbiodiniaceae</taxon>
        <taxon>Symbiodinium</taxon>
    </lineage>
</organism>
<feature type="compositionally biased region" description="Pro residues" evidence="1">
    <location>
        <begin position="204"/>
        <end position="220"/>
    </location>
</feature>
<feature type="region of interest" description="Disordered" evidence="1">
    <location>
        <begin position="194"/>
        <end position="235"/>
    </location>
</feature>